<accession>A0AAD5VG63</accession>
<dbReference type="AlphaFoldDB" id="A0AAD5VG63"/>
<dbReference type="Proteomes" id="UP001213000">
    <property type="component" value="Unassembled WGS sequence"/>
</dbReference>
<dbReference type="PANTHER" id="PTHR46579:SF1">
    <property type="entry name" value="F5_8 TYPE C DOMAIN-CONTAINING PROTEIN"/>
    <property type="match status" value="1"/>
</dbReference>
<keyword evidence="1" id="KW-1133">Transmembrane helix</keyword>
<feature type="transmembrane region" description="Helical" evidence="1">
    <location>
        <begin position="350"/>
        <end position="371"/>
    </location>
</feature>
<evidence type="ECO:0000313" key="2">
    <source>
        <dbReference type="EMBL" id="KAJ3553937.1"/>
    </source>
</evidence>
<name>A0AAD5VG63_9AGAR</name>
<organism evidence="2 3">
    <name type="scientific">Leucocoprinus birnbaumii</name>
    <dbReference type="NCBI Taxonomy" id="56174"/>
    <lineage>
        <taxon>Eukaryota</taxon>
        <taxon>Fungi</taxon>
        <taxon>Dikarya</taxon>
        <taxon>Basidiomycota</taxon>
        <taxon>Agaricomycotina</taxon>
        <taxon>Agaricomycetes</taxon>
        <taxon>Agaricomycetidae</taxon>
        <taxon>Agaricales</taxon>
        <taxon>Agaricineae</taxon>
        <taxon>Agaricaceae</taxon>
        <taxon>Leucocoprinus</taxon>
    </lineage>
</organism>
<keyword evidence="3" id="KW-1185">Reference proteome</keyword>
<protein>
    <submittedName>
        <fullName evidence="2">Uncharacterized protein</fullName>
    </submittedName>
</protein>
<sequence length="1219" mass="136715">MSFRRQVAQRGIPFLTAIDNQAVIGGTDYGAVEVFRRDQQGAPYVLEHWSRSKSGVLGKIGQKFHDLSQKLVQVTVVQKKGSLYLVAGGTGATGSMEVDKADITLWAVELTENNGNRYFRGLTLFRAFVIVAIALLIPLLISARRIRTGAVDELIFTSDAATGMFFSLGWRQNNTQVEEVKAKNFWGGFREDEAPKKSTTQRPEVISPGKRQNFLTSESTTFSQLLQTREATLKRVTLLRDELEYWRGKSFSPVSATRIHSSSEAYIYFQSERNHLTRLEGWLTQFFNDVSPESSLAKDACLEIIRNVLVPLDECLEHLALSISQENRPVGRVHNTDTHFRTRLSQTNPAILIVFLMAVALHLLAGCSQTMGSFCLQMVKLAMKALTTDPGQRRVIDSVPADIRTARKLFASDPGIIVYVACPNCHTLYAPESRNGLEIYPVCCSHARFPGKPPCSTRLCKMGVHRGLSIRVPIRPYAMQSFISFLGNFYSCPGIEAALRATNRQISTGEPIHDINQSPGLRELVGPDGRLFLDSQEEIRTIWSLSYDAFNPFHNKAAGKSASAGILIMICLSLPPELRYRQENMYLVGIIPGPKQPAGDALNPYLRPLIDTLTECYEHGTWFTRTYEQPAGRCSREALGPSIDDLPASRKISGSASHSAKRFCSQCYLMKENINNLDHSSDAWCPVTQEVYRQAAEEQRDATSKASQAKLYKQHGIRWSELLRLRYWDPTRYIVVDGMHNLFLGLVKHHFQIIIGIDSDDASHEEFDFHSDDPSEKSMRRGRTVLSSNPSITKLMKLPLPVLRTLCKENQVIHHITTTRPKKKQFVMALLASSTLPFEIKSAAHVHEISDALALLSLDAESPSDQGAFLSSSDILAIHHNIKSTTRPSWKTSPPANFGTTMHGKLKADEWRACIEFDLPMSLLKIWPMNSPQDKLHIIHSTFLLSVTIKHTTSPSVTTETIALYLTTMLDYLKSIRIIRPSIDLHPIHHNALHIGDFLGQFGPMRGWWMFPIERMIGSLQQLNTNYKTGQLKHTMLKSSCSMAQMRVLFQHLAQKEEDSSLLREAVQVFDSAFPAIRIHALRGNIQGTNVIGLGIPATMDNQVYDKIRSISPSITSHSISEFSRCAINGSMYSVFSASSRGNSRIFHYSLTHQQFIPAIIRSIFIPDGGVSGKEFFLAIHNYSTQRHHSLLQAYPQFGASIWSKQVVLEVLWTAIKCL</sequence>
<proteinExistence type="predicted"/>
<evidence type="ECO:0000313" key="3">
    <source>
        <dbReference type="Proteomes" id="UP001213000"/>
    </source>
</evidence>
<dbReference type="Pfam" id="PF02992">
    <property type="entry name" value="Transposase_21"/>
    <property type="match status" value="1"/>
</dbReference>
<feature type="transmembrane region" description="Helical" evidence="1">
    <location>
        <begin position="118"/>
        <end position="141"/>
    </location>
</feature>
<reference evidence="2" key="1">
    <citation type="submission" date="2022-07" db="EMBL/GenBank/DDBJ databases">
        <title>Genome Sequence of Leucocoprinus birnbaumii.</title>
        <authorList>
            <person name="Buettner E."/>
        </authorList>
    </citation>
    <scope>NUCLEOTIDE SEQUENCE</scope>
    <source>
        <strain evidence="2">VT141</strain>
    </source>
</reference>
<gene>
    <name evidence="2" type="ORF">NP233_g12530</name>
</gene>
<dbReference type="EMBL" id="JANIEX010001847">
    <property type="protein sequence ID" value="KAJ3553937.1"/>
    <property type="molecule type" value="Genomic_DNA"/>
</dbReference>
<evidence type="ECO:0000256" key="1">
    <source>
        <dbReference type="SAM" id="Phobius"/>
    </source>
</evidence>
<dbReference type="InterPro" id="IPR004242">
    <property type="entry name" value="Transposase_21"/>
</dbReference>
<comment type="caution">
    <text evidence="2">The sequence shown here is derived from an EMBL/GenBank/DDBJ whole genome shotgun (WGS) entry which is preliminary data.</text>
</comment>
<dbReference type="PANTHER" id="PTHR46579">
    <property type="entry name" value="F5/8 TYPE C DOMAIN-CONTAINING PROTEIN-RELATED"/>
    <property type="match status" value="1"/>
</dbReference>
<keyword evidence="1" id="KW-0812">Transmembrane</keyword>
<keyword evidence="1" id="KW-0472">Membrane</keyword>